<gene>
    <name evidence="1" type="ORF">PTSG_11692</name>
</gene>
<dbReference type="GeneID" id="16077749"/>
<protein>
    <submittedName>
        <fullName evidence="1">Uncharacterized protein</fullName>
    </submittedName>
</protein>
<dbReference type="AlphaFoldDB" id="F2U118"/>
<dbReference type="RefSeq" id="XP_004997154.1">
    <property type="nucleotide sequence ID" value="XM_004997097.1"/>
</dbReference>
<evidence type="ECO:0000313" key="2">
    <source>
        <dbReference type="Proteomes" id="UP000007799"/>
    </source>
</evidence>
<reference evidence="1" key="1">
    <citation type="submission" date="2009-08" db="EMBL/GenBank/DDBJ databases">
        <title>Annotation of Salpingoeca rosetta.</title>
        <authorList>
            <consortium name="The Broad Institute Genome Sequencing Platform"/>
            <person name="Russ C."/>
            <person name="Cuomo C."/>
            <person name="Burger G."/>
            <person name="Gray M.W."/>
            <person name="Holland P.W.H."/>
            <person name="King N."/>
            <person name="Lang F.B.F."/>
            <person name="Roger A.J."/>
            <person name="Ruiz-Trillo I."/>
            <person name="Young S.K."/>
            <person name="Zeng Q."/>
            <person name="Gargeya S."/>
            <person name="Alvarado L."/>
            <person name="Berlin A."/>
            <person name="Chapman S.B."/>
            <person name="Chen Z."/>
            <person name="Freedman E."/>
            <person name="Gellesch M."/>
            <person name="Goldberg J."/>
            <person name="Griggs A."/>
            <person name="Gujja S."/>
            <person name="Heilman E."/>
            <person name="Heiman D."/>
            <person name="Howarth C."/>
            <person name="Mehta T."/>
            <person name="Neiman D."/>
            <person name="Pearson M."/>
            <person name="Roberts A."/>
            <person name="Saif S."/>
            <person name="Shea T."/>
            <person name="Shenoy N."/>
            <person name="Sisk P."/>
            <person name="Stolte C."/>
            <person name="Sykes S."/>
            <person name="White J."/>
            <person name="Yandava C."/>
            <person name="Haas B."/>
            <person name="Nusbaum C."/>
            <person name="Birren B."/>
        </authorList>
    </citation>
    <scope>NUCLEOTIDE SEQUENCE [LARGE SCALE GENOMIC DNA]</scope>
    <source>
        <strain evidence="1">ATCC 50818</strain>
    </source>
</reference>
<sequence length="166" mass="18364">MPGQHQGPGCQGAERLQEPGGCIRLDDTLIRPSFYCGSYAPHNSSEGVIRTGFSHPSLPLFLCFLSSITSIGSLVCFPCCIGTSCLLDRCGRGCACARACVCVWFCTYSKYKHPTRHISPADSVSSRVCVCLCLLCFVFHARRSWEAHRRRAATCCIAAERRRVHW</sequence>
<organism evidence="2">
    <name type="scientific">Salpingoeca rosetta (strain ATCC 50818 / BSB-021)</name>
    <dbReference type="NCBI Taxonomy" id="946362"/>
    <lineage>
        <taxon>Eukaryota</taxon>
        <taxon>Choanoflagellata</taxon>
        <taxon>Craspedida</taxon>
        <taxon>Salpingoecidae</taxon>
        <taxon>Salpingoeca</taxon>
    </lineage>
</organism>
<dbReference type="InParanoid" id="F2U118"/>
<dbReference type="Proteomes" id="UP000007799">
    <property type="component" value="Unassembled WGS sequence"/>
</dbReference>
<evidence type="ECO:0000313" key="1">
    <source>
        <dbReference type="EMBL" id="EGD80593.1"/>
    </source>
</evidence>
<accession>F2U118</accession>
<dbReference type="EMBL" id="GL832958">
    <property type="protein sequence ID" value="EGD80593.1"/>
    <property type="molecule type" value="Genomic_DNA"/>
</dbReference>
<proteinExistence type="predicted"/>
<keyword evidence="2" id="KW-1185">Reference proteome</keyword>
<name>F2U118_SALR5</name>